<evidence type="ECO:0000313" key="1">
    <source>
        <dbReference type="EMBL" id="GMQ63414.1"/>
    </source>
</evidence>
<dbReference type="EMBL" id="BTPU01000039">
    <property type="protein sequence ID" value="GMQ63414.1"/>
    <property type="molecule type" value="Genomic_DNA"/>
</dbReference>
<proteinExistence type="predicted"/>
<evidence type="ECO:0000313" key="2">
    <source>
        <dbReference type="Proteomes" id="UP001374599"/>
    </source>
</evidence>
<comment type="caution">
    <text evidence="1">The sequence shown here is derived from an EMBL/GenBank/DDBJ whole genome shotgun (WGS) entry which is preliminary data.</text>
</comment>
<sequence>MFEIIINISRFTFILLAIYFTYLCYKLYRCKYKTVNNKKNKSMIQGSNENFYLKNQRITLLITHFLGFMILIGASDKHKLDLLILYVEQVIFFMIIWFLLKKLYTEYNYLLWNTSLYLISISFIILARIDYNVGYRQFLMAILGYLFAILVPIFIDRFTFLDKLEWVYIGISIIFLVTVNFVGTEKHGATNWILIGDFSFQPSEIIKILFILFLAAYMRKRDKIIHVVIAAIPSLILMFLLVYQKDLGTALIFFIIFISVIYISTNKPFYFLGGLSGGIVGSFIAYKYYSHVRDRVEAWINPWADIDRKGYQIAQSLFAIGAGGFFGKGLTKGMPKVIPAVETDIIFAAICEEFGNIFSILLIIIMALFFLSGIKIAKGTKDNFYLLLASGISCTFAFQMFLILAGVTKLIPLTGVTLPFVSSGGTSLTMSIIMLGILEGIHIKNQKGETNEKKKRTSKQKR</sequence>
<dbReference type="Proteomes" id="UP001374599">
    <property type="component" value="Unassembled WGS sequence"/>
</dbReference>
<accession>A0ACB5ULJ4</accession>
<keyword evidence="2" id="KW-1185">Reference proteome</keyword>
<organism evidence="1 2">
    <name type="scientific">Vallitalea maricola</name>
    <dbReference type="NCBI Taxonomy" id="3074433"/>
    <lineage>
        <taxon>Bacteria</taxon>
        <taxon>Bacillati</taxon>
        <taxon>Bacillota</taxon>
        <taxon>Clostridia</taxon>
        <taxon>Lachnospirales</taxon>
        <taxon>Vallitaleaceae</taxon>
        <taxon>Vallitalea</taxon>
    </lineage>
</organism>
<protein>
    <submittedName>
        <fullName evidence="1">FtsW/RodA/SpoVE family cell cycle protein</fullName>
    </submittedName>
</protein>
<reference evidence="1" key="1">
    <citation type="submission" date="2023-09" db="EMBL/GenBank/DDBJ databases">
        <title>Vallitalea sediminicola and Vallitalea maricola sp. nov., anaerobic bacteria isolated from marine sediment.</title>
        <authorList>
            <person name="Hirano S."/>
            <person name="Maeda A."/>
            <person name="Terahara T."/>
            <person name="Mori K."/>
            <person name="Hamada M."/>
            <person name="Matsumoto R."/>
            <person name="Kobayashi T."/>
        </authorList>
    </citation>
    <scope>NUCLEOTIDE SEQUENCE</scope>
    <source>
        <strain evidence="1">AN17-2</strain>
    </source>
</reference>
<name>A0ACB5ULJ4_9FIRM</name>
<gene>
    <name evidence="1" type="ORF">AN2V17_26470</name>
</gene>